<accession>A0A4Q0MHQ8</accession>
<dbReference type="Proteomes" id="UP000289708">
    <property type="component" value="Unassembled WGS sequence"/>
</dbReference>
<evidence type="ECO:0000313" key="3">
    <source>
        <dbReference type="Proteomes" id="UP000289708"/>
    </source>
</evidence>
<dbReference type="InterPro" id="IPR027051">
    <property type="entry name" value="XdhC_Rossmann_dom"/>
</dbReference>
<dbReference type="RefSeq" id="WP_164919592.1">
    <property type="nucleotide sequence ID" value="NZ_RYFI01000011.1"/>
</dbReference>
<protein>
    <submittedName>
        <fullName evidence="2">XdhC family protein</fullName>
    </submittedName>
</protein>
<proteinExistence type="predicted"/>
<organism evidence="2 3">
    <name type="scientific">Hansschlegelia zhihuaiae</name>
    <dbReference type="NCBI Taxonomy" id="405005"/>
    <lineage>
        <taxon>Bacteria</taxon>
        <taxon>Pseudomonadati</taxon>
        <taxon>Pseudomonadota</taxon>
        <taxon>Alphaproteobacteria</taxon>
        <taxon>Hyphomicrobiales</taxon>
        <taxon>Methylopilaceae</taxon>
        <taxon>Hansschlegelia</taxon>
    </lineage>
</organism>
<name>A0A4Q0MHQ8_9HYPH</name>
<evidence type="ECO:0000313" key="2">
    <source>
        <dbReference type="EMBL" id="RXF73048.1"/>
    </source>
</evidence>
<dbReference type="Gene3D" id="3.40.50.720">
    <property type="entry name" value="NAD(P)-binding Rossmann-like Domain"/>
    <property type="match status" value="1"/>
</dbReference>
<evidence type="ECO:0000259" key="1">
    <source>
        <dbReference type="Pfam" id="PF13478"/>
    </source>
</evidence>
<dbReference type="AlphaFoldDB" id="A0A4Q0MHQ8"/>
<comment type="caution">
    <text evidence="2">The sequence shown here is derived from an EMBL/GenBank/DDBJ whole genome shotgun (WGS) entry which is preliminary data.</text>
</comment>
<reference evidence="2 3" key="1">
    <citation type="submission" date="2018-12" db="EMBL/GenBank/DDBJ databases">
        <title>bacterium Hansschlegelia zhihuaiae S113.</title>
        <authorList>
            <person name="He J."/>
        </authorList>
    </citation>
    <scope>NUCLEOTIDE SEQUENCE [LARGE SCALE GENOMIC DNA]</scope>
    <source>
        <strain evidence="2 3">S 113</strain>
    </source>
</reference>
<feature type="non-terminal residue" evidence="2">
    <location>
        <position position="1"/>
    </location>
</feature>
<gene>
    <name evidence="2" type="ORF">EK403_12715</name>
</gene>
<sequence length="37" mass="3727">ARARAPIGLPIGASSPAEIAVSILAEIIQAMRLPEGS</sequence>
<dbReference type="EMBL" id="RYFI01000011">
    <property type="protein sequence ID" value="RXF73048.1"/>
    <property type="molecule type" value="Genomic_DNA"/>
</dbReference>
<feature type="domain" description="XdhC Rossmann" evidence="1">
    <location>
        <begin position="1"/>
        <end position="27"/>
    </location>
</feature>
<keyword evidence="3" id="KW-1185">Reference proteome</keyword>
<dbReference type="Pfam" id="PF13478">
    <property type="entry name" value="XdhC_C"/>
    <property type="match status" value="1"/>
</dbReference>